<evidence type="ECO:0000259" key="1">
    <source>
        <dbReference type="Pfam" id="PF00724"/>
    </source>
</evidence>
<dbReference type="GO" id="GO:0010181">
    <property type="term" value="F:FMN binding"/>
    <property type="evidence" value="ECO:0007669"/>
    <property type="project" value="InterPro"/>
</dbReference>
<dbReference type="OrthoDB" id="276546at2759"/>
<dbReference type="InterPro" id="IPR001155">
    <property type="entry name" value="OxRdtase_FMN_N"/>
</dbReference>
<sequence length="341" mass="37568">MATSKLFQPIQVGTVTLQHRVVMAPLTRYRGDSKHTPTDLAVEHYCARGSVPGTLLISEATFIAHKASGEGFHTPGIWSDEQVAAWKKVTDAVHARGSFTVCIRSFGHSDVLHLSNNSRKRTLRSTLCAAARNAVERAGFDGVEIYGANGYLLDQFLKETSNNRMDEYGGSPENNARFVLDVVAAVSAAVGEERVGLRLTPWLTSLDNPGNNPIPVFSYLVAELRRRHPNFGYLHVVEPRVRGSIDRAVAGESNDFLRTIWAGKLWISAGGFSRDDAIKKADEQGELIAFGRYFTSNPDLPIRLQKNIPLTPYDREVFYVEESPVGYNDYLPADTSLSAAA</sequence>
<name>A0A9P5TBE5_9AGAM</name>
<dbReference type="GO" id="GO:0003959">
    <property type="term" value="F:NADPH dehydrogenase activity"/>
    <property type="evidence" value="ECO:0007669"/>
    <property type="project" value="TreeGrafter"/>
</dbReference>
<evidence type="ECO:0000313" key="2">
    <source>
        <dbReference type="EMBL" id="KAF8482740.1"/>
    </source>
</evidence>
<organism evidence="2 3">
    <name type="scientific">Russula ochroleuca</name>
    <dbReference type="NCBI Taxonomy" id="152965"/>
    <lineage>
        <taxon>Eukaryota</taxon>
        <taxon>Fungi</taxon>
        <taxon>Dikarya</taxon>
        <taxon>Basidiomycota</taxon>
        <taxon>Agaricomycotina</taxon>
        <taxon>Agaricomycetes</taxon>
        <taxon>Russulales</taxon>
        <taxon>Russulaceae</taxon>
        <taxon>Russula</taxon>
    </lineage>
</organism>
<dbReference type="PANTHER" id="PTHR22893:SF91">
    <property type="entry name" value="NADPH DEHYDROGENASE 2-RELATED"/>
    <property type="match status" value="1"/>
</dbReference>
<evidence type="ECO:0000313" key="3">
    <source>
        <dbReference type="Proteomes" id="UP000759537"/>
    </source>
</evidence>
<dbReference type="InterPro" id="IPR045247">
    <property type="entry name" value="Oye-like"/>
</dbReference>
<reference evidence="2" key="2">
    <citation type="journal article" date="2020" name="Nat. Commun.">
        <title>Large-scale genome sequencing of mycorrhizal fungi provides insights into the early evolution of symbiotic traits.</title>
        <authorList>
            <person name="Miyauchi S."/>
            <person name="Kiss E."/>
            <person name="Kuo A."/>
            <person name="Drula E."/>
            <person name="Kohler A."/>
            <person name="Sanchez-Garcia M."/>
            <person name="Morin E."/>
            <person name="Andreopoulos B."/>
            <person name="Barry K.W."/>
            <person name="Bonito G."/>
            <person name="Buee M."/>
            <person name="Carver A."/>
            <person name="Chen C."/>
            <person name="Cichocki N."/>
            <person name="Clum A."/>
            <person name="Culley D."/>
            <person name="Crous P.W."/>
            <person name="Fauchery L."/>
            <person name="Girlanda M."/>
            <person name="Hayes R.D."/>
            <person name="Keri Z."/>
            <person name="LaButti K."/>
            <person name="Lipzen A."/>
            <person name="Lombard V."/>
            <person name="Magnuson J."/>
            <person name="Maillard F."/>
            <person name="Murat C."/>
            <person name="Nolan M."/>
            <person name="Ohm R.A."/>
            <person name="Pangilinan J."/>
            <person name="Pereira M.F."/>
            <person name="Perotto S."/>
            <person name="Peter M."/>
            <person name="Pfister S."/>
            <person name="Riley R."/>
            <person name="Sitrit Y."/>
            <person name="Stielow J.B."/>
            <person name="Szollosi G."/>
            <person name="Zifcakova L."/>
            <person name="Stursova M."/>
            <person name="Spatafora J.W."/>
            <person name="Tedersoo L."/>
            <person name="Vaario L.M."/>
            <person name="Yamada A."/>
            <person name="Yan M."/>
            <person name="Wang P."/>
            <person name="Xu J."/>
            <person name="Bruns T."/>
            <person name="Baldrian P."/>
            <person name="Vilgalys R."/>
            <person name="Dunand C."/>
            <person name="Henrissat B."/>
            <person name="Grigoriev I.V."/>
            <person name="Hibbett D."/>
            <person name="Nagy L.G."/>
            <person name="Martin F.M."/>
        </authorList>
    </citation>
    <scope>NUCLEOTIDE SEQUENCE</scope>
    <source>
        <strain evidence="2">Prilba</strain>
    </source>
</reference>
<protein>
    <submittedName>
        <fullName evidence="2">FMN-linked oxidoreductase</fullName>
    </submittedName>
</protein>
<comment type="caution">
    <text evidence="2">The sequence shown here is derived from an EMBL/GenBank/DDBJ whole genome shotgun (WGS) entry which is preliminary data.</text>
</comment>
<dbReference type="Pfam" id="PF00724">
    <property type="entry name" value="Oxidored_FMN"/>
    <property type="match status" value="2"/>
</dbReference>
<dbReference type="AlphaFoldDB" id="A0A9P5TBE5"/>
<dbReference type="EMBL" id="WHVB01000005">
    <property type="protein sequence ID" value="KAF8482740.1"/>
    <property type="molecule type" value="Genomic_DNA"/>
</dbReference>
<accession>A0A9P5TBE5</accession>
<gene>
    <name evidence="2" type="ORF">DFH94DRAFT_690917</name>
</gene>
<feature type="domain" description="NADH:flavin oxidoreductase/NADH oxidase N-terminal" evidence="1">
    <location>
        <begin position="129"/>
        <end position="310"/>
    </location>
</feature>
<dbReference type="Proteomes" id="UP000759537">
    <property type="component" value="Unassembled WGS sequence"/>
</dbReference>
<proteinExistence type="predicted"/>
<keyword evidence="3" id="KW-1185">Reference proteome</keyword>
<reference evidence="2" key="1">
    <citation type="submission" date="2019-10" db="EMBL/GenBank/DDBJ databases">
        <authorList>
            <consortium name="DOE Joint Genome Institute"/>
            <person name="Kuo A."/>
            <person name="Miyauchi S."/>
            <person name="Kiss E."/>
            <person name="Drula E."/>
            <person name="Kohler A."/>
            <person name="Sanchez-Garcia M."/>
            <person name="Andreopoulos B."/>
            <person name="Barry K.W."/>
            <person name="Bonito G."/>
            <person name="Buee M."/>
            <person name="Carver A."/>
            <person name="Chen C."/>
            <person name="Cichocki N."/>
            <person name="Clum A."/>
            <person name="Culley D."/>
            <person name="Crous P.W."/>
            <person name="Fauchery L."/>
            <person name="Girlanda M."/>
            <person name="Hayes R."/>
            <person name="Keri Z."/>
            <person name="LaButti K."/>
            <person name="Lipzen A."/>
            <person name="Lombard V."/>
            <person name="Magnuson J."/>
            <person name="Maillard F."/>
            <person name="Morin E."/>
            <person name="Murat C."/>
            <person name="Nolan M."/>
            <person name="Ohm R."/>
            <person name="Pangilinan J."/>
            <person name="Pereira M."/>
            <person name="Perotto S."/>
            <person name="Peter M."/>
            <person name="Riley R."/>
            <person name="Sitrit Y."/>
            <person name="Stielow B."/>
            <person name="Szollosi G."/>
            <person name="Zifcakova L."/>
            <person name="Stursova M."/>
            <person name="Spatafora J.W."/>
            <person name="Tedersoo L."/>
            <person name="Vaario L.-M."/>
            <person name="Yamada A."/>
            <person name="Yan M."/>
            <person name="Wang P."/>
            <person name="Xu J."/>
            <person name="Bruns T."/>
            <person name="Baldrian P."/>
            <person name="Vilgalys R."/>
            <person name="Henrissat B."/>
            <person name="Grigoriev I.V."/>
            <person name="Hibbett D."/>
            <person name="Nagy L.G."/>
            <person name="Martin F.M."/>
        </authorList>
    </citation>
    <scope>NUCLEOTIDE SEQUENCE</scope>
    <source>
        <strain evidence="2">Prilba</strain>
    </source>
</reference>
<dbReference type="Gene3D" id="3.20.20.70">
    <property type="entry name" value="Aldolase class I"/>
    <property type="match status" value="2"/>
</dbReference>
<dbReference type="InterPro" id="IPR013785">
    <property type="entry name" value="Aldolase_TIM"/>
</dbReference>
<feature type="domain" description="NADH:flavin oxidoreductase/NADH oxidase N-terminal" evidence="1">
    <location>
        <begin position="5"/>
        <end position="101"/>
    </location>
</feature>
<dbReference type="PANTHER" id="PTHR22893">
    <property type="entry name" value="NADH OXIDOREDUCTASE-RELATED"/>
    <property type="match status" value="1"/>
</dbReference>
<dbReference type="SUPFAM" id="SSF51395">
    <property type="entry name" value="FMN-linked oxidoreductases"/>
    <property type="match status" value="1"/>
</dbReference>